<keyword evidence="4" id="KW-1185">Reference proteome</keyword>
<feature type="transmembrane region" description="Helical" evidence="2">
    <location>
        <begin position="153"/>
        <end position="177"/>
    </location>
</feature>
<feature type="transmembrane region" description="Helical" evidence="2">
    <location>
        <begin position="262"/>
        <end position="280"/>
    </location>
</feature>
<organism evidence="3 4">
    <name type="scientific">Colletotrichum abscissum</name>
    <dbReference type="NCBI Taxonomy" id="1671311"/>
    <lineage>
        <taxon>Eukaryota</taxon>
        <taxon>Fungi</taxon>
        <taxon>Dikarya</taxon>
        <taxon>Ascomycota</taxon>
        <taxon>Pezizomycotina</taxon>
        <taxon>Sordariomycetes</taxon>
        <taxon>Hypocreomycetidae</taxon>
        <taxon>Glomerellales</taxon>
        <taxon>Glomerellaceae</taxon>
        <taxon>Colletotrichum</taxon>
        <taxon>Colletotrichum acutatum species complex</taxon>
    </lineage>
</organism>
<feature type="compositionally biased region" description="Basic and acidic residues" evidence="1">
    <location>
        <begin position="801"/>
        <end position="811"/>
    </location>
</feature>
<sequence>MQANEGPSQAMSPEAHLQQRVPMISSDQCSPDNVSEVNRSISRRPQSPPPLSHPPSAVQTHEWTLLSSEAEIMASEINPISPHENHGTNLDTHQHEDLSIPGAGIRRKPISVTTHPSAQQTPEGPDEGPQPTSASAERLDEAKRATETLKPTWKIWALEIACIVLSTLLTGVIIVVLLKYDSQVQPKWPFEATLNSFLALFTTLAKAAFMVPVCACISQSQWAWLNANGVPRSLYDFELIDQASRGAWGSLILLSRFRFRHFVVLGALLTAISALTSPITQLSIKYSQEEMLVAKEATGSQATTQAVRDLMYPRDKLESAIRFASYQTSFLDYENFQKPLPYAAIDTHATFCSTSNCTFDKYQSLGVCVKLANITSSLTAEKFEDGRMTETPILADRILPNSSVWKVSLPGGFDFDHQSKAALFTDILNGNHTFAFQHNPALLRARIASFFLIYTAPMLTESDKTWWMSTFKGPKRTWQEAFDHVHSIKHEAVEVLFHLCVQSYNTTVQLGRERTLIEDTFTEPVGQDGQAFLDMDCQSLVLNRSWACSTSPDRGDEILSLRDPTQRVGSATKLVRNEAAVFSTNYRAMEEISQAMRSFFAGFAFVSMAPDTSGSLPQHVQGFQFISTLHEAVLFSRSNILNLELRELCLKNIYENVATLVSASIRMYRPYGQWTMGVFNVPGRATTMATYVKITWPWVMLLVAEIAAAAMLLVITIIYSTGGSDSNYRDLKSSSLGTLVALSPACRTAAGEGLQPVDALKKLARGLRVQLIGSHIVVAEDETDGTPSQETSCGVSGAEEGAPREMDRTQK</sequence>
<accession>A0A9P9XIK6</accession>
<reference evidence="3" key="1">
    <citation type="submission" date="2019-01" db="EMBL/GenBank/DDBJ databases">
        <title>Colletotrichum abscissum LGMF1257.</title>
        <authorList>
            <person name="Baroncelli R."/>
        </authorList>
    </citation>
    <scope>NUCLEOTIDE SEQUENCE</scope>
    <source>
        <strain evidence="3">Ca142</strain>
    </source>
</reference>
<feature type="compositionally biased region" description="Polar residues" evidence="1">
    <location>
        <begin position="1"/>
        <end position="11"/>
    </location>
</feature>
<feature type="compositionally biased region" description="Polar residues" evidence="1">
    <location>
        <begin position="785"/>
        <end position="794"/>
    </location>
</feature>
<keyword evidence="2" id="KW-0812">Transmembrane</keyword>
<dbReference type="PANTHER" id="PTHR35394">
    <property type="entry name" value="DUF3176 DOMAIN-CONTAINING PROTEIN"/>
    <property type="match status" value="1"/>
</dbReference>
<dbReference type="AlphaFoldDB" id="A0A9P9XIK6"/>
<comment type="caution">
    <text evidence="3">The sequence shown here is derived from an EMBL/GenBank/DDBJ whole genome shotgun (WGS) entry which is preliminary data.</text>
</comment>
<keyword evidence="2" id="KW-0472">Membrane</keyword>
<dbReference type="PANTHER" id="PTHR35394:SF5">
    <property type="entry name" value="DUF3176 DOMAIN-CONTAINING PROTEIN"/>
    <property type="match status" value="1"/>
</dbReference>
<feature type="compositionally biased region" description="Polar residues" evidence="1">
    <location>
        <begin position="113"/>
        <end position="122"/>
    </location>
</feature>
<dbReference type="InterPro" id="IPR021514">
    <property type="entry name" value="DUF3176"/>
</dbReference>
<dbReference type="Pfam" id="PF11374">
    <property type="entry name" value="DUF3176"/>
    <property type="match status" value="1"/>
</dbReference>
<dbReference type="EMBL" id="SDAQ01000024">
    <property type="protein sequence ID" value="KAI3554386.1"/>
    <property type="molecule type" value="Genomic_DNA"/>
</dbReference>
<evidence type="ECO:0000313" key="3">
    <source>
        <dbReference type="EMBL" id="KAI3554386.1"/>
    </source>
</evidence>
<feature type="region of interest" description="Disordered" evidence="1">
    <location>
        <begin position="113"/>
        <end position="142"/>
    </location>
</feature>
<name>A0A9P9XIK6_9PEZI</name>
<feature type="region of interest" description="Disordered" evidence="1">
    <location>
        <begin position="1"/>
        <end position="59"/>
    </location>
</feature>
<protein>
    <submittedName>
        <fullName evidence="3">Uncharacterized protein</fullName>
    </submittedName>
</protein>
<dbReference type="OrthoDB" id="4838776at2759"/>
<evidence type="ECO:0000256" key="1">
    <source>
        <dbReference type="SAM" id="MobiDB-lite"/>
    </source>
</evidence>
<keyword evidence="2" id="KW-1133">Transmembrane helix</keyword>
<gene>
    <name evidence="3" type="ORF">CABS02_05517</name>
</gene>
<feature type="compositionally biased region" description="Polar residues" evidence="1">
    <location>
        <begin position="25"/>
        <end position="38"/>
    </location>
</feature>
<dbReference type="Proteomes" id="UP001056436">
    <property type="component" value="Unassembled WGS sequence"/>
</dbReference>
<feature type="region of interest" description="Disordered" evidence="1">
    <location>
        <begin position="780"/>
        <end position="811"/>
    </location>
</feature>
<feature type="transmembrane region" description="Helical" evidence="2">
    <location>
        <begin position="696"/>
        <end position="719"/>
    </location>
</feature>
<feature type="transmembrane region" description="Helical" evidence="2">
    <location>
        <begin position="197"/>
        <end position="217"/>
    </location>
</feature>
<evidence type="ECO:0000256" key="2">
    <source>
        <dbReference type="SAM" id="Phobius"/>
    </source>
</evidence>
<evidence type="ECO:0000313" key="4">
    <source>
        <dbReference type="Proteomes" id="UP001056436"/>
    </source>
</evidence>
<proteinExistence type="predicted"/>